<reference evidence="2 3" key="1">
    <citation type="journal article" date="2011" name="J. Bacteriol.">
        <title>Complete genome sequence of 'Vulcanisaeta moutnovskia' strain 768-28, a novel member of the hyperthermophilic crenarchaeal genus vulcanisaeta.</title>
        <authorList>
            <person name="Gumerov V.M."/>
            <person name="Mardanov A.V."/>
            <person name="Beletsky A.V."/>
            <person name="Prokofeva M.I."/>
            <person name="Bonch-Osmolovskaya E.A."/>
            <person name="Ravin N.V."/>
            <person name="Skryabin K.G."/>
        </authorList>
    </citation>
    <scope>NUCLEOTIDE SEQUENCE [LARGE SCALE GENOMIC DNA]</scope>
    <source>
        <strain evidence="2 3">768-28</strain>
    </source>
</reference>
<dbReference type="InterPro" id="IPR023210">
    <property type="entry name" value="NADP_OxRdtase_dom"/>
</dbReference>
<evidence type="ECO:0000313" key="2">
    <source>
        <dbReference type="EMBL" id="ADY02088.1"/>
    </source>
</evidence>
<dbReference type="InterPro" id="IPR053135">
    <property type="entry name" value="AKR2_Oxidoreductase"/>
</dbReference>
<feature type="domain" description="NADP-dependent oxidoreductase" evidence="1">
    <location>
        <begin position="15"/>
        <end position="66"/>
    </location>
</feature>
<name>F0QVR4_VULM7</name>
<dbReference type="RefSeq" id="WP_013605250.1">
    <property type="nucleotide sequence ID" value="NC_015151.1"/>
</dbReference>
<evidence type="ECO:0000259" key="1">
    <source>
        <dbReference type="Pfam" id="PF00248"/>
    </source>
</evidence>
<protein>
    <submittedName>
        <fullName evidence="2">Aldo/keto reductase</fullName>
    </submittedName>
</protein>
<gene>
    <name evidence="2" type="ordered locus">VMUT_1887</name>
</gene>
<dbReference type="GeneID" id="10289539"/>
<dbReference type="SUPFAM" id="SSF51430">
    <property type="entry name" value="NAD(P)-linked oxidoreductase"/>
    <property type="match status" value="1"/>
</dbReference>
<dbReference type="eggNOG" id="arCOG01617">
    <property type="taxonomic scope" value="Archaea"/>
</dbReference>
<dbReference type="Pfam" id="PF00248">
    <property type="entry name" value="Aldo_ket_red"/>
    <property type="match status" value="1"/>
</dbReference>
<dbReference type="EMBL" id="CP002529">
    <property type="protein sequence ID" value="ADY02088.1"/>
    <property type="molecule type" value="Genomic_DNA"/>
</dbReference>
<dbReference type="STRING" id="985053.VMUT_1887"/>
<proteinExistence type="predicted"/>
<dbReference type="HOGENOM" id="CLU_023205_16_8_2"/>
<evidence type="ECO:0000313" key="3">
    <source>
        <dbReference type="Proteomes" id="UP000007485"/>
    </source>
</evidence>
<dbReference type="PANTHER" id="PTHR43312">
    <property type="entry name" value="D-THREO-ALDOSE 1-DEHYDROGENASE"/>
    <property type="match status" value="1"/>
</dbReference>
<accession>F0QVR4</accession>
<dbReference type="AlphaFoldDB" id="F0QVR4"/>
<dbReference type="OrthoDB" id="28487at2157"/>
<dbReference type="KEGG" id="vmo:VMUT_1887"/>
<keyword evidence="3" id="KW-1185">Reference proteome</keyword>
<dbReference type="Gene3D" id="3.20.20.100">
    <property type="entry name" value="NADP-dependent oxidoreductase domain"/>
    <property type="match status" value="1"/>
</dbReference>
<dbReference type="InterPro" id="IPR036812">
    <property type="entry name" value="NAD(P)_OxRdtase_dom_sf"/>
</dbReference>
<dbReference type="Proteomes" id="UP000007485">
    <property type="component" value="Chromosome"/>
</dbReference>
<sequence length="95" mass="10405">MHYRVLGKTGVKVSEIGFGAWVIGTSMYGDLDREYSVRLIKTALDLGVNVFDTADMYGDGLSEKMLDGLVGLAGLCLVTGLAWEEPHVHTWLESQ</sequence>
<dbReference type="PANTHER" id="PTHR43312:SF1">
    <property type="entry name" value="NADP-DEPENDENT OXIDOREDUCTASE DOMAIN-CONTAINING PROTEIN"/>
    <property type="match status" value="1"/>
</dbReference>
<organism evidence="2 3">
    <name type="scientific">Vulcanisaeta moutnovskia (strain 768-28)</name>
    <dbReference type="NCBI Taxonomy" id="985053"/>
    <lineage>
        <taxon>Archaea</taxon>
        <taxon>Thermoproteota</taxon>
        <taxon>Thermoprotei</taxon>
        <taxon>Thermoproteales</taxon>
        <taxon>Thermoproteaceae</taxon>
        <taxon>Vulcanisaeta</taxon>
    </lineage>
</organism>